<dbReference type="GO" id="GO:0003677">
    <property type="term" value="F:DNA binding"/>
    <property type="evidence" value="ECO:0007669"/>
    <property type="project" value="UniProtKB-KW"/>
</dbReference>
<feature type="domain" description="RecF/RecN/SMC N-terminal" evidence="9">
    <location>
        <begin position="82"/>
        <end position="309"/>
    </location>
</feature>
<keyword evidence="3" id="KW-0547">Nucleotide-binding</keyword>
<dbReference type="Proteomes" id="UP000263642">
    <property type="component" value="Unassembled WGS sequence"/>
</dbReference>
<keyword evidence="5 7" id="KW-0175">Coiled coil</keyword>
<dbReference type="GO" id="GO:0005524">
    <property type="term" value="F:ATP binding"/>
    <property type="evidence" value="ECO:0007669"/>
    <property type="project" value="UniProtKB-KW"/>
</dbReference>
<dbReference type="CDD" id="cd03278">
    <property type="entry name" value="ABC_SMC_barmotin"/>
    <property type="match status" value="1"/>
</dbReference>
<keyword evidence="2" id="KW-0963">Cytoplasm</keyword>
<evidence type="ECO:0000259" key="9">
    <source>
        <dbReference type="Pfam" id="PF02463"/>
    </source>
</evidence>
<evidence type="ECO:0000256" key="6">
    <source>
        <dbReference type="ARBA" id="ARBA00023125"/>
    </source>
</evidence>
<organism evidence="10 11">
    <name type="scientific">Gimesia maris</name>
    <dbReference type="NCBI Taxonomy" id="122"/>
    <lineage>
        <taxon>Bacteria</taxon>
        <taxon>Pseudomonadati</taxon>
        <taxon>Planctomycetota</taxon>
        <taxon>Planctomycetia</taxon>
        <taxon>Planctomycetales</taxon>
        <taxon>Planctomycetaceae</taxon>
        <taxon>Gimesia</taxon>
    </lineage>
</organism>
<feature type="compositionally biased region" description="Acidic residues" evidence="8">
    <location>
        <begin position="34"/>
        <end position="75"/>
    </location>
</feature>
<feature type="coiled-coil region" evidence="7">
    <location>
        <begin position="132"/>
        <end position="169"/>
    </location>
</feature>
<comment type="caution">
    <text evidence="10">The sequence shown here is derived from an EMBL/GenBank/DDBJ whole genome shotgun (WGS) entry which is preliminary data.</text>
</comment>
<sequence>ERIEEEYQVTLEEIVSSGESVLKQHLEEQAQYESETDTESVSEEESASAEETTQDVELSDSAVEQDEVFSEEEAESERVEIELVEEEAATAEAGFNVELYLEIRPEIEAQVNRLRRKIKMMGSVNSDSLNDLDELECRFEYMKSQLDDLNEAKSSLEEIIRRINAESRRLFHDTFEVIRGHFQEIFRKLFGGGEADIILEDPDDVLECGIEIVARPPGKELRGLTLLSGGEKTLTAVALLMSIFRSRPSPFCILDEVDAALDEANVERYAGLIDDFKETTQFIMITHNKRSMTVGNVLYGVTMEQSGVSKRMSVRFDDISEDGNFKQSATAEDASEAA</sequence>
<evidence type="ECO:0000313" key="10">
    <source>
        <dbReference type="EMBL" id="HCO24291.1"/>
    </source>
</evidence>
<evidence type="ECO:0000256" key="3">
    <source>
        <dbReference type="ARBA" id="ARBA00022741"/>
    </source>
</evidence>
<dbReference type="InterPro" id="IPR003395">
    <property type="entry name" value="RecF/RecN/SMC_N"/>
</dbReference>
<proteinExistence type="predicted"/>
<keyword evidence="6" id="KW-0238">DNA-binding</keyword>
<evidence type="ECO:0000256" key="5">
    <source>
        <dbReference type="ARBA" id="ARBA00023054"/>
    </source>
</evidence>
<dbReference type="Pfam" id="PF02463">
    <property type="entry name" value="SMC_N"/>
    <property type="match status" value="1"/>
</dbReference>
<dbReference type="PANTHER" id="PTHR18937">
    <property type="entry name" value="STRUCTURAL MAINTENANCE OF CHROMOSOMES SMC FAMILY MEMBER"/>
    <property type="match status" value="1"/>
</dbReference>
<accession>A0A3D3R608</accession>
<dbReference type="Gene3D" id="3.40.50.300">
    <property type="entry name" value="P-loop containing nucleotide triphosphate hydrolases"/>
    <property type="match status" value="1"/>
</dbReference>
<feature type="non-terminal residue" evidence="10">
    <location>
        <position position="1"/>
    </location>
</feature>
<dbReference type="GO" id="GO:0005737">
    <property type="term" value="C:cytoplasm"/>
    <property type="evidence" value="ECO:0007669"/>
    <property type="project" value="UniProtKB-SubCell"/>
</dbReference>
<evidence type="ECO:0000256" key="2">
    <source>
        <dbReference type="ARBA" id="ARBA00022490"/>
    </source>
</evidence>
<feature type="region of interest" description="Disordered" evidence="8">
    <location>
        <begin position="19"/>
        <end position="79"/>
    </location>
</feature>
<evidence type="ECO:0000256" key="8">
    <source>
        <dbReference type="SAM" id="MobiDB-lite"/>
    </source>
</evidence>
<comment type="subcellular location">
    <subcellularLocation>
        <location evidence="1">Cytoplasm</location>
    </subcellularLocation>
</comment>
<evidence type="ECO:0000256" key="1">
    <source>
        <dbReference type="ARBA" id="ARBA00004496"/>
    </source>
</evidence>
<gene>
    <name evidence="10" type="ORF">DIT97_15085</name>
</gene>
<evidence type="ECO:0000313" key="11">
    <source>
        <dbReference type="Proteomes" id="UP000263642"/>
    </source>
</evidence>
<name>A0A3D3R608_9PLAN</name>
<evidence type="ECO:0000256" key="4">
    <source>
        <dbReference type="ARBA" id="ARBA00022840"/>
    </source>
</evidence>
<dbReference type="FunFam" id="3.40.50.300:FF:000901">
    <property type="entry name" value="Chromosome partition protein Smc"/>
    <property type="match status" value="1"/>
</dbReference>
<dbReference type="InterPro" id="IPR027417">
    <property type="entry name" value="P-loop_NTPase"/>
</dbReference>
<evidence type="ECO:0000256" key="7">
    <source>
        <dbReference type="SAM" id="Coils"/>
    </source>
</evidence>
<dbReference type="AlphaFoldDB" id="A0A3D3R608"/>
<dbReference type="EMBL" id="DQAY01000089">
    <property type="protein sequence ID" value="HCO24291.1"/>
    <property type="molecule type" value="Genomic_DNA"/>
</dbReference>
<protein>
    <submittedName>
        <fullName evidence="10">Chromosome segregation protein SMC</fullName>
    </submittedName>
</protein>
<reference evidence="10 11" key="1">
    <citation type="journal article" date="2018" name="Nat. Biotechnol.">
        <title>A standardized bacterial taxonomy based on genome phylogeny substantially revises the tree of life.</title>
        <authorList>
            <person name="Parks D.H."/>
            <person name="Chuvochina M."/>
            <person name="Waite D.W."/>
            <person name="Rinke C."/>
            <person name="Skarshewski A."/>
            <person name="Chaumeil P.A."/>
            <person name="Hugenholtz P."/>
        </authorList>
    </citation>
    <scope>NUCLEOTIDE SEQUENCE [LARGE SCALE GENOMIC DNA]</scope>
    <source>
        <strain evidence="10">UBA9375</strain>
    </source>
</reference>
<keyword evidence="4" id="KW-0067">ATP-binding</keyword>
<dbReference type="SUPFAM" id="SSF52540">
    <property type="entry name" value="P-loop containing nucleoside triphosphate hydrolases"/>
    <property type="match status" value="1"/>
</dbReference>